<protein>
    <submittedName>
        <fullName evidence="4">Putative signaling protein</fullName>
    </submittedName>
</protein>
<accession>A0A2R8BJ48</accession>
<reference evidence="4 5" key="1">
    <citation type="submission" date="2018-03" db="EMBL/GenBank/DDBJ databases">
        <authorList>
            <person name="Keele B.F."/>
        </authorList>
    </citation>
    <scope>NUCLEOTIDE SEQUENCE [LARGE SCALE GENOMIC DNA]</scope>
    <source>
        <strain evidence="4 5">CECT 8599</strain>
    </source>
</reference>
<dbReference type="RefSeq" id="WP_181364536.1">
    <property type="nucleotide sequence ID" value="NZ_OMOR01000001.1"/>
</dbReference>
<dbReference type="PANTHER" id="PTHR44757">
    <property type="entry name" value="DIGUANYLATE CYCLASE DGCP"/>
    <property type="match status" value="1"/>
</dbReference>
<dbReference type="SMART" id="SM00267">
    <property type="entry name" value="GGDEF"/>
    <property type="match status" value="1"/>
</dbReference>
<dbReference type="NCBIfam" id="TIGR00254">
    <property type="entry name" value="GGDEF"/>
    <property type="match status" value="1"/>
</dbReference>
<feature type="domain" description="GGDEF" evidence="3">
    <location>
        <begin position="266"/>
        <end position="399"/>
    </location>
</feature>
<dbReference type="PANTHER" id="PTHR44757:SF2">
    <property type="entry name" value="BIOFILM ARCHITECTURE MAINTENANCE PROTEIN MBAA"/>
    <property type="match status" value="1"/>
</dbReference>
<keyword evidence="1" id="KW-1133">Transmembrane helix</keyword>
<keyword evidence="1" id="KW-0812">Transmembrane</keyword>
<dbReference type="PROSITE" id="PS50887">
    <property type="entry name" value="GGDEF"/>
    <property type="match status" value="1"/>
</dbReference>
<feature type="domain" description="EAL" evidence="2">
    <location>
        <begin position="408"/>
        <end position="663"/>
    </location>
</feature>
<keyword evidence="1" id="KW-0472">Membrane</keyword>
<sequence>MQREAYTQGTDWTHYIENQLFKLPGLHKPDGSFDPKQLPDVQRFREILTNVFEVGHVYQIDYVNLLCLCDISLSAPRMLVGQGSDDHDHADHEGSDHNTEKLKPRVLNHVLKSSKPHAPGLSATAKIYKYPIDRALVTSAAKNVSDDVYIRTTNTPGFPKTFGEVFHPVTMDGEVVYVLRAMVDLEEEAAQYKSTIAIAFMFSALVLLFAIGYPARQYLRSLKRQQSADRRAKFLASHDVLTNLHNRNDFQESVSDILWKCQEEKTGALVFLFDLNGFKEVNDYYGHHVGDSLLCAFAEMLKKHVPDGGYVARLGGDEFVVVLSGLPLTITDPLAHLRLPNSVGLHINRGQQYVSATISGGVVQFPKDAQRTSDLMQMADLALYAAKPNRAGEVQIYQSEMKENFLSRLTLRDEFRMALDRSELVPFYQPIVNMRTGQVVAFEALARWDHPKKGILTPLVFEDIFEDGELSALLGQQMFNKIADDMEIWKANGIPFHKVGLNVVNGDLKQEEFAHSLLTGLAQRGLSPSNLVIEVTENCLFGRDKAAFLVHLETLREAGCSIALDDFGTGYSSITQLKELPVSSVKIDKSFVENILDNEDDKSIIRALLGMSHSMNFKLVLEGMETVDQVNFLKDMGFVLAQGYYFSKPVSAAQVPALVLRQNAMYTLGDKAG</sequence>
<evidence type="ECO:0000259" key="2">
    <source>
        <dbReference type="PROSITE" id="PS50883"/>
    </source>
</evidence>
<evidence type="ECO:0000256" key="1">
    <source>
        <dbReference type="SAM" id="Phobius"/>
    </source>
</evidence>
<dbReference type="SUPFAM" id="SSF55073">
    <property type="entry name" value="Nucleotide cyclase"/>
    <property type="match status" value="1"/>
</dbReference>
<evidence type="ECO:0000259" key="3">
    <source>
        <dbReference type="PROSITE" id="PS50887"/>
    </source>
</evidence>
<dbReference type="InterPro" id="IPR029787">
    <property type="entry name" value="Nucleotide_cyclase"/>
</dbReference>
<dbReference type="InterPro" id="IPR035919">
    <property type="entry name" value="EAL_sf"/>
</dbReference>
<dbReference type="SUPFAM" id="SSF141868">
    <property type="entry name" value="EAL domain-like"/>
    <property type="match status" value="1"/>
</dbReference>
<organism evidence="4 5">
    <name type="scientific">Ascidiaceihabitans donghaensis</name>
    <dbReference type="NCBI Taxonomy" id="1510460"/>
    <lineage>
        <taxon>Bacteria</taxon>
        <taxon>Pseudomonadati</taxon>
        <taxon>Pseudomonadota</taxon>
        <taxon>Alphaproteobacteria</taxon>
        <taxon>Rhodobacterales</taxon>
        <taxon>Paracoccaceae</taxon>
        <taxon>Ascidiaceihabitans</taxon>
    </lineage>
</organism>
<dbReference type="Gene3D" id="3.20.20.450">
    <property type="entry name" value="EAL domain"/>
    <property type="match status" value="1"/>
</dbReference>
<dbReference type="Proteomes" id="UP000244880">
    <property type="component" value="Unassembled WGS sequence"/>
</dbReference>
<keyword evidence="5" id="KW-1185">Reference proteome</keyword>
<dbReference type="Pfam" id="PF00990">
    <property type="entry name" value="GGDEF"/>
    <property type="match status" value="1"/>
</dbReference>
<dbReference type="InterPro" id="IPR052155">
    <property type="entry name" value="Biofilm_reg_signaling"/>
</dbReference>
<dbReference type="Gene3D" id="3.30.70.270">
    <property type="match status" value="1"/>
</dbReference>
<name>A0A2R8BJ48_9RHOB</name>
<dbReference type="InterPro" id="IPR001633">
    <property type="entry name" value="EAL_dom"/>
</dbReference>
<evidence type="ECO:0000313" key="4">
    <source>
        <dbReference type="EMBL" id="SPH23019.1"/>
    </source>
</evidence>
<evidence type="ECO:0000313" key="5">
    <source>
        <dbReference type="Proteomes" id="UP000244880"/>
    </source>
</evidence>
<gene>
    <name evidence="4" type="ORF">ASD8599_03766</name>
</gene>
<dbReference type="InterPro" id="IPR000160">
    <property type="entry name" value="GGDEF_dom"/>
</dbReference>
<proteinExistence type="predicted"/>
<dbReference type="EMBL" id="OMOR01000001">
    <property type="protein sequence ID" value="SPH23019.1"/>
    <property type="molecule type" value="Genomic_DNA"/>
</dbReference>
<dbReference type="CDD" id="cd01949">
    <property type="entry name" value="GGDEF"/>
    <property type="match status" value="1"/>
</dbReference>
<dbReference type="AlphaFoldDB" id="A0A2R8BJ48"/>
<dbReference type="CDD" id="cd01948">
    <property type="entry name" value="EAL"/>
    <property type="match status" value="1"/>
</dbReference>
<dbReference type="Pfam" id="PF00563">
    <property type="entry name" value="EAL"/>
    <property type="match status" value="1"/>
</dbReference>
<feature type="transmembrane region" description="Helical" evidence="1">
    <location>
        <begin position="196"/>
        <end position="215"/>
    </location>
</feature>
<dbReference type="SMART" id="SM00052">
    <property type="entry name" value="EAL"/>
    <property type="match status" value="1"/>
</dbReference>
<dbReference type="PROSITE" id="PS50883">
    <property type="entry name" value="EAL"/>
    <property type="match status" value="1"/>
</dbReference>
<dbReference type="InterPro" id="IPR043128">
    <property type="entry name" value="Rev_trsase/Diguanyl_cyclase"/>
</dbReference>